<sequence length="448" mass="48647">MSNSSNKTTRNGDVFIRKPAVDEKYIVENSHDTSDDSNTLNRVCKYANCRRRIRSKGLCKAHGGGRRCMVEGCDRSSQGQGLCIRHGGGKRCNNIGCTKASQSNGLCKAHGGGIRCQIAGCIKSSQGGGLCRAHGGGQRCDKQGCTKGAQRGGFCASHGGSRFCQYPECTKNDRGGGFCAEHGGGKRCDYHGCNKPARKKGKCSFHANTAPKATIKNETITKQPCQGHITPGPLSNFGNLRTATTSFQNGAYKNANIVRANQSHMVEGYSRDPYLHIQTDQQSYESMMMVDIRSANLGQYPGSVPSNSADRPAAQANCKYQLERSIGYPENLAQWPIKDQSALLAGAYPGDRQIYGYPRLKQSFDQRVPAPYATHFAGHFSMTESLQSLAATHSDSTAERHQLSHYDRPDESQYIHTSSVGMNLAPANTSDHPNHAVIYNAQLHGYAP</sequence>
<reference evidence="3" key="2">
    <citation type="submission" date="2011-02" db="EMBL/GenBank/DDBJ databases">
        <authorList>
            <person name="MacLean D."/>
        </authorList>
    </citation>
    <scope>NUCLEOTIDE SEQUENCE</scope>
</reference>
<evidence type="ECO:0000259" key="2">
    <source>
        <dbReference type="Pfam" id="PF24906"/>
    </source>
</evidence>
<name>F0WDB9_9STRA</name>
<reference evidence="3" key="1">
    <citation type="journal article" date="2011" name="PLoS Biol.">
        <title>Gene gain and loss during evolution of obligate parasitism in the white rust pathogen of Arabidopsis thaliana.</title>
        <authorList>
            <person name="Kemen E."/>
            <person name="Gardiner A."/>
            <person name="Schultz-Larsen T."/>
            <person name="Kemen A.C."/>
            <person name="Balmuth A.L."/>
            <person name="Robert-Seilaniantz A."/>
            <person name="Bailey K."/>
            <person name="Holub E."/>
            <person name="Studholme D.J."/>
            <person name="Maclean D."/>
            <person name="Jones J.D."/>
        </authorList>
    </citation>
    <scope>NUCLEOTIDE SEQUENCE</scope>
</reference>
<evidence type="ECO:0000256" key="1">
    <source>
        <dbReference type="SAM" id="MobiDB-lite"/>
    </source>
</evidence>
<accession>F0WDB9</accession>
<feature type="domain" description="WRKY19-like zinc finger" evidence="2">
    <location>
        <begin position="113"/>
        <end position="136"/>
    </location>
</feature>
<proteinExistence type="predicted"/>
<feature type="domain" description="WRKY19-like zinc finger" evidence="2">
    <location>
        <begin position="162"/>
        <end position="184"/>
    </location>
</feature>
<dbReference type="Pfam" id="PF24906">
    <property type="entry name" value="Zf_WRKY19"/>
    <property type="match status" value="5"/>
</dbReference>
<dbReference type="PANTHER" id="PTHR31827:SF1">
    <property type="entry name" value="EMB|CAB89363.1"/>
    <property type="match status" value="1"/>
</dbReference>
<dbReference type="PANTHER" id="PTHR31827">
    <property type="entry name" value="EMB|CAB89363.1"/>
    <property type="match status" value="1"/>
</dbReference>
<feature type="domain" description="WRKY19-like zinc finger" evidence="2">
    <location>
        <begin position="137"/>
        <end position="160"/>
    </location>
</feature>
<organism evidence="3">
    <name type="scientific">Albugo laibachii Nc14</name>
    <dbReference type="NCBI Taxonomy" id="890382"/>
    <lineage>
        <taxon>Eukaryota</taxon>
        <taxon>Sar</taxon>
        <taxon>Stramenopiles</taxon>
        <taxon>Oomycota</taxon>
        <taxon>Peronosporomycetes</taxon>
        <taxon>Albuginales</taxon>
        <taxon>Albuginaceae</taxon>
        <taxon>Albugo</taxon>
    </lineage>
</organism>
<feature type="domain" description="WRKY19-like zinc finger" evidence="2">
    <location>
        <begin position="89"/>
        <end position="112"/>
    </location>
</feature>
<protein>
    <submittedName>
        <fullName evidence="3">Uncharacterized protein AlNc14C65G4639</fullName>
    </submittedName>
</protein>
<feature type="domain" description="WRKY19-like zinc finger" evidence="2">
    <location>
        <begin position="65"/>
        <end position="88"/>
    </location>
</feature>
<feature type="region of interest" description="Disordered" evidence="1">
    <location>
        <begin position="391"/>
        <end position="410"/>
    </location>
</feature>
<evidence type="ECO:0000313" key="3">
    <source>
        <dbReference type="EMBL" id="CCA19191.1"/>
    </source>
</evidence>
<dbReference type="AlphaFoldDB" id="F0WDB9"/>
<dbReference type="HOGENOM" id="CLU_611671_0_0_1"/>
<feature type="compositionally biased region" description="Basic and acidic residues" evidence="1">
    <location>
        <begin position="396"/>
        <end position="410"/>
    </location>
</feature>
<gene>
    <name evidence="3" type="primary">AlNc14C65G4639</name>
    <name evidence="3" type="ORF">ALNC14_053340</name>
</gene>
<dbReference type="InterPro" id="IPR056866">
    <property type="entry name" value="Znf_WRKY19"/>
</dbReference>
<dbReference type="EMBL" id="FR824110">
    <property type="protein sequence ID" value="CCA19191.1"/>
    <property type="molecule type" value="Genomic_DNA"/>
</dbReference>